<feature type="domain" description="Amidase" evidence="1">
    <location>
        <begin position="65"/>
        <end position="501"/>
    </location>
</feature>
<dbReference type="PANTHER" id="PTHR43372">
    <property type="entry name" value="FATTY-ACID AMIDE HYDROLASE"/>
    <property type="match status" value="1"/>
</dbReference>
<gene>
    <name evidence="3" type="primary">LOC113516259</name>
</gene>
<sequence length="522" mass="58757">MCKVLRAIFSYVRLFIDYVIDFFFSLYWEGKKKPIPDLQKKYAYLADSACTLARKIKNKELKSEELVRAVIERIKEVNPVLNAVVCNRYEEALAEAREVDRLIAGGLSPKVEEEKPFLGVPFTTKESQAVKGMNLTMGLWARRNERADEDSEAVVLLKKAGAIPLACTNLPELLIWPETRNPVYGTTNNPHHTGRSPGGSSGAEAALMATYATPISLCSDIGGSIRIPAFFCGMFGHHPTADTTNLRGVFYRKGDEGPSMFALGFITKHVEDLAPLTKVVAGDKAGLLNLDRKVDIKNLKYYYMETSYDCQVSPIRSELKAVMQRVVSKIRRDVTTAANPPQPYHHEGFNYMYRLWLYWMNKEPHNYSSMYNNGKSEPNAIVELIKKMLFMSRHCFFTIMQLLESQVLPSIKADWAEKLTKDLKDDLFSKLGNDSVLLLPCSPYATPYHYTFYLRPYNSAYFSIVNVLKSPATQVPIGVNKKGLPLGIQVVAAPHNDALCLAVAKYLEREFGGAVMACRIRQ</sequence>
<evidence type="ECO:0000313" key="2">
    <source>
        <dbReference type="Proteomes" id="UP001652740"/>
    </source>
</evidence>
<dbReference type="InterPro" id="IPR023631">
    <property type="entry name" value="Amidase_dom"/>
</dbReference>
<organism evidence="2 3">
    <name type="scientific">Galleria mellonella</name>
    <name type="common">Greater wax moth</name>
    <dbReference type="NCBI Taxonomy" id="7137"/>
    <lineage>
        <taxon>Eukaryota</taxon>
        <taxon>Metazoa</taxon>
        <taxon>Ecdysozoa</taxon>
        <taxon>Arthropoda</taxon>
        <taxon>Hexapoda</taxon>
        <taxon>Insecta</taxon>
        <taxon>Pterygota</taxon>
        <taxon>Neoptera</taxon>
        <taxon>Endopterygota</taxon>
        <taxon>Lepidoptera</taxon>
        <taxon>Glossata</taxon>
        <taxon>Ditrysia</taxon>
        <taxon>Pyraloidea</taxon>
        <taxon>Pyralidae</taxon>
        <taxon>Galleriinae</taxon>
        <taxon>Galleria</taxon>
    </lineage>
</organism>
<keyword evidence="2" id="KW-1185">Reference proteome</keyword>
<dbReference type="SUPFAM" id="SSF75304">
    <property type="entry name" value="Amidase signature (AS) enzymes"/>
    <property type="match status" value="1"/>
</dbReference>
<accession>A0ABM3MI59</accession>
<protein>
    <submittedName>
        <fullName evidence="3">Fatty-acid amide hydrolase 2-like</fullName>
    </submittedName>
</protein>
<proteinExistence type="predicted"/>
<dbReference type="InterPro" id="IPR052739">
    <property type="entry name" value="FAAH2"/>
</dbReference>
<dbReference type="PANTHER" id="PTHR43372:SF1">
    <property type="entry name" value="LD38433P"/>
    <property type="match status" value="1"/>
</dbReference>
<dbReference type="Pfam" id="PF01425">
    <property type="entry name" value="Amidase"/>
    <property type="match status" value="1"/>
</dbReference>
<dbReference type="GeneID" id="113516259"/>
<evidence type="ECO:0000259" key="1">
    <source>
        <dbReference type="Pfam" id="PF01425"/>
    </source>
</evidence>
<dbReference type="Proteomes" id="UP001652740">
    <property type="component" value="Unplaced"/>
</dbReference>
<evidence type="ECO:0000313" key="3">
    <source>
        <dbReference type="RefSeq" id="XP_052751078.1"/>
    </source>
</evidence>
<name>A0ABM3MI59_GALME</name>
<dbReference type="InterPro" id="IPR036928">
    <property type="entry name" value="AS_sf"/>
</dbReference>
<dbReference type="Gene3D" id="3.90.1300.10">
    <property type="entry name" value="Amidase signature (AS) domain"/>
    <property type="match status" value="1"/>
</dbReference>
<reference evidence="3" key="1">
    <citation type="submission" date="2025-08" db="UniProtKB">
        <authorList>
            <consortium name="RefSeq"/>
        </authorList>
    </citation>
    <scope>IDENTIFICATION</scope>
    <source>
        <tissue evidence="3">Whole larvae</tissue>
    </source>
</reference>
<dbReference type="RefSeq" id="XP_052751078.1">
    <property type="nucleotide sequence ID" value="XM_052895118.1"/>
</dbReference>
<dbReference type="PIRSF" id="PIRSF001221">
    <property type="entry name" value="Amidase_fungi"/>
    <property type="match status" value="1"/>
</dbReference>